<proteinExistence type="predicted"/>
<gene>
    <name evidence="2" type="ORF">SMTD_LOCUS3453</name>
</gene>
<feature type="region of interest" description="Disordered" evidence="1">
    <location>
        <begin position="37"/>
        <end position="75"/>
    </location>
</feature>
<protein>
    <submittedName>
        <fullName evidence="2">Uncharacterized protein</fullName>
    </submittedName>
</protein>
<organism evidence="2 3">
    <name type="scientific">Schistosoma mattheei</name>
    <dbReference type="NCBI Taxonomy" id="31246"/>
    <lineage>
        <taxon>Eukaryota</taxon>
        <taxon>Metazoa</taxon>
        <taxon>Spiralia</taxon>
        <taxon>Lophotrochozoa</taxon>
        <taxon>Platyhelminthes</taxon>
        <taxon>Trematoda</taxon>
        <taxon>Digenea</taxon>
        <taxon>Strigeidida</taxon>
        <taxon>Schistosomatoidea</taxon>
        <taxon>Schistosomatidae</taxon>
        <taxon>Schistosoma</taxon>
    </lineage>
</organism>
<reference evidence="2 3" key="1">
    <citation type="submission" date="2018-11" db="EMBL/GenBank/DDBJ databases">
        <authorList>
            <consortium name="Pathogen Informatics"/>
        </authorList>
    </citation>
    <scope>NUCLEOTIDE SEQUENCE [LARGE SCALE GENOMIC DNA]</scope>
    <source>
        <strain>Denwood</strain>
        <strain evidence="3">Zambia</strain>
    </source>
</reference>
<sequence length="75" mass="8803">MKTSTSDGKHVIQWIDWMQLDNLDFADDLALLSHTREQMHMKTTSGHQHTQRKKQDPRTQHGQHQPNHVHGEVLK</sequence>
<dbReference type="EMBL" id="UZAL01006286">
    <property type="protein sequence ID" value="VDO95575.1"/>
    <property type="molecule type" value="Genomic_DNA"/>
</dbReference>
<evidence type="ECO:0000256" key="1">
    <source>
        <dbReference type="SAM" id="MobiDB-lite"/>
    </source>
</evidence>
<name>A0A183NMW7_9TREM</name>
<keyword evidence="3" id="KW-1185">Reference proteome</keyword>
<dbReference type="Proteomes" id="UP000269396">
    <property type="component" value="Unassembled WGS sequence"/>
</dbReference>
<accession>A0A183NMW7</accession>
<evidence type="ECO:0000313" key="2">
    <source>
        <dbReference type="EMBL" id="VDO95575.1"/>
    </source>
</evidence>
<evidence type="ECO:0000313" key="3">
    <source>
        <dbReference type="Proteomes" id="UP000269396"/>
    </source>
</evidence>
<dbReference type="AlphaFoldDB" id="A0A183NMW7"/>